<evidence type="ECO:0000313" key="2">
    <source>
        <dbReference type="Proteomes" id="UP000077202"/>
    </source>
</evidence>
<sequence>MQMAPPLPTDEHRIPAVEPKTRHVSSSCGCIRLCLRPCESRSDPRRDPVRKADRIRKAACDSCQVVPCRNATLMTGGADRSFLVHAGTYLADWHIHIGIARSRCRRRVRTEADRFAERDGDLGVETYEACIGLGVEDGQIDAQ</sequence>
<keyword evidence="2" id="KW-1185">Reference proteome</keyword>
<organism evidence="1 2">
    <name type="scientific">Marchantia polymorpha subsp. ruderalis</name>
    <dbReference type="NCBI Taxonomy" id="1480154"/>
    <lineage>
        <taxon>Eukaryota</taxon>
        <taxon>Viridiplantae</taxon>
        <taxon>Streptophyta</taxon>
        <taxon>Embryophyta</taxon>
        <taxon>Marchantiophyta</taxon>
        <taxon>Marchantiopsida</taxon>
        <taxon>Marchantiidae</taxon>
        <taxon>Marchantiales</taxon>
        <taxon>Marchantiaceae</taxon>
        <taxon>Marchantia</taxon>
    </lineage>
</organism>
<dbReference type="AlphaFoldDB" id="A0A176W7B5"/>
<accession>A0A176W7B5</accession>
<evidence type="ECO:0000313" key="1">
    <source>
        <dbReference type="EMBL" id="OAE28511.1"/>
    </source>
</evidence>
<name>A0A176W7B5_MARPO</name>
<dbReference type="Proteomes" id="UP000077202">
    <property type="component" value="Unassembled WGS sequence"/>
</dbReference>
<reference evidence="1" key="1">
    <citation type="submission" date="2016-03" db="EMBL/GenBank/DDBJ databases">
        <title>Mechanisms controlling the formation of the plant cell surface in tip-growing cells are functionally conserved among land plants.</title>
        <authorList>
            <person name="Honkanen S."/>
            <person name="Jones V.A."/>
            <person name="Morieri G."/>
            <person name="Champion C."/>
            <person name="Hetherington A.J."/>
            <person name="Kelly S."/>
            <person name="Saint-Marcoux D."/>
            <person name="Proust H."/>
            <person name="Prescott H."/>
            <person name="Dolan L."/>
        </authorList>
    </citation>
    <scope>NUCLEOTIDE SEQUENCE [LARGE SCALE GENOMIC DNA]</scope>
    <source>
        <tissue evidence="1">Whole gametophyte</tissue>
    </source>
</reference>
<comment type="caution">
    <text evidence="1">The sequence shown here is derived from an EMBL/GenBank/DDBJ whole genome shotgun (WGS) entry which is preliminary data.</text>
</comment>
<gene>
    <name evidence="1" type="ORF">AXG93_1736s1070</name>
</gene>
<proteinExistence type="predicted"/>
<protein>
    <submittedName>
        <fullName evidence="1">Uncharacterized protein</fullName>
    </submittedName>
</protein>
<dbReference type="EMBL" id="LVLJ01001730">
    <property type="protein sequence ID" value="OAE28511.1"/>
    <property type="molecule type" value="Genomic_DNA"/>
</dbReference>